<dbReference type="Proteomes" id="UP001165063">
    <property type="component" value="Unassembled WGS sequence"/>
</dbReference>
<name>A0A9W6Z073_AMBMO</name>
<keyword evidence="2" id="KW-1185">Reference proteome</keyword>
<evidence type="ECO:0000313" key="2">
    <source>
        <dbReference type="Proteomes" id="UP001165063"/>
    </source>
</evidence>
<dbReference type="AlphaFoldDB" id="A0A9W6Z073"/>
<dbReference type="EMBL" id="BSXU01003188">
    <property type="protein sequence ID" value="GMG39768.1"/>
    <property type="molecule type" value="Genomic_DNA"/>
</dbReference>
<gene>
    <name evidence="1" type="ORF">Amon01_000560200</name>
</gene>
<comment type="caution">
    <text evidence="1">The sequence shown here is derived from an EMBL/GenBank/DDBJ whole genome shotgun (WGS) entry which is preliminary data.</text>
</comment>
<reference evidence="1" key="1">
    <citation type="submission" date="2023-04" db="EMBL/GenBank/DDBJ databases">
        <title>Ambrosiozyma monospora NBRC 1965.</title>
        <authorList>
            <person name="Ichikawa N."/>
            <person name="Sato H."/>
            <person name="Tonouchi N."/>
        </authorList>
    </citation>
    <scope>NUCLEOTIDE SEQUENCE</scope>
    <source>
        <strain evidence="1">NBRC 1965</strain>
    </source>
</reference>
<protein>
    <submittedName>
        <fullName evidence="1">Unnamed protein product</fullName>
    </submittedName>
</protein>
<sequence>MAVPIAVSDYSASPTTAVESQLATVVSTALAESTLLSESDSSDEEPTEAQMKSIGSFFKSIGTKLRGVGGKVGTAVDVISIITTGAGIISALIPSKSSSNGTVVDTDGSGNVSISSKLSAVILSAATATDISPELEAAVSSAMALAETASDSTATRVVETSVSSAVETAVKEVTYASNSSSSSLPAQTSLSFDDLTEVQQKKIANLGALFSKVVSNMNDALSLGNGVLSLINNSFTVLNNFKSSKTTTSATATTTPVGAQVQVVNYAVANPQEADLAPQIASALMYAMSVASASATPSSEAQLKRRYAASASYAAQSAYTTGSATATASAAVASASEALDQFDPQVKSLGSLFGKVIGLLVPELGVASTAVNVISTAVGLLKAASSANSKEVVAPYIGKEIAAATISGAPSATSIDIAPLIASAVSSAMAAASASATTTA</sequence>
<organism evidence="1 2">
    <name type="scientific">Ambrosiozyma monospora</name>
    <name type="common">Yeast</name>
    <name type="synonym">Endomycopsis monosporus</name>
    <dbReference type="NCBI Taxonomy" id="43982"/>
    <lineage>
        <taxon>Eukaryota</taxon>
        <taxon>Fungi</taxon>
        <taxon>Dikarya</taxon>
        <taxon>Ascomycota</taxon>
        <taxon>Saccharomycotina</taxon>
        <taxon>Pichiomycetes</taxon>
        <taxon>Pichiales</taxon>
        <taxon>Pichiaceae</taxon>
        <taxon>Ambrosiozyma</taxon>
    </lineage>
</organism>
<evidence type="ECO:0000313" key="1">
    <source>
        <dbReference type="EMBL" id="GMG39768.1"/>
    </source>
</evidence>
<proteinExistence type="predicted"/>
<accession>A0A9W6Z073</accession>